<feature type="transmembrane region" description="Helical" evidence="5">
    <location>
        <begin position="92"/>
        <end position="115"/>
    </location>
</feature>
<keyword evidence="2 5" id="KW-0812">Transmembrane</keyword>
<name>A0A1G9UP48_ALLAB</name>
<reference evidence="6 7" key="1">
    <citation type="submission" date="2016-10" db="EMBL/GenBank/DDBJ databases">
        <authorList>
            <person name="de Groot N.N."/>
        </authorList>
    </citation>
    <scope>NUCLEOTIDE SEQUENCE [LARGE SCALE GENOMIC DNA]</scope>
    <source>
        <strain evidence="6 7">DSM 44149</strain>
    </source>
</reference>
<dbReference type="Proteomes" id="UP000183376">
    <property type="component" value="Chromosome I"/>
</dbReference>
<dbReference type="Pfam" id="PF13564">
    <property type="entry name" value="DoxX_2"/>
    <property type="match status" value="1"/>
</dbReference>
<accession>A0A1G9UP48</accession>
<sequence length="117" mass="11821">MSTAYVIAAWATVTANLAISAADFAKAKFVVANSAEVGVPLSWLPALAVLKTAGAAGLLLGLLGVPLVGTAATIGLIAFYVGAVVAHVRAGVLYNIAFPLLFLALPTTTLLLSFARP</sequence>
<feature type="transmembrane region" description="Helical" evidence="5">
    <location>
        <begin position="30"/>
        <end position="50"/>
    </location>
</feature>
<dbReference type="eggNOG" id="ENOG5032TP9">
    <property type="taxonomic scope" value="Bacteria"/>
</dbReference>
<comment type="subcellular location">
    <subcellularLocation>
        <location evidence="1">Membrane</location>
        <topology evidence="1">Multi-pass membrane protein</topology>
    </subcellularLocation>
</comment>
<evidence type="ECO:0000256" key="3">
    <source>
        <dbReference type="ARBA" id="ARBA00022989"/>
    </source>
</evidence>
<gene>
    <name evidence="6" type="ORF">SAMN04489726_2529</name>
</gene>
<dbReference type="AlphaFoldDB" id="A0A1G9UP48"/>
<evidence type="ECO:0000313" key="6">
    <source>
        <dbReference type="EMBL" id="SDM61718.1"/>
    </source>
</evidence>
<evidence type="ECO:0000256" key="4">
    <source>
        <dbReference type="ARBA" id="ARBA00023136"/>
    </source>
</evidence>
<keyword evidence="3 5" id="KW-1133">Transmembrane helix</keyword>
<feature type="transmembrane region" description="Helical" evidence="5">
    <location>
        <begin position="57"/>
        <end position="80"/>
    </location>
</feature>
<dbReference type="GO" id="GO:0016020">
    <property type="term" value="C:membrane"/>
    <property type="evidence" value="ECO:0007669"/>
    <property type="project" value="UniProtKB-SubCell"/>
</dbReference>
<proteinExistence type="predicted"/>
<evidence type="ECO:0000256" key="5">
    <source>
        <dbReference type="SAM" id="Phobius"/>
    </source>
</evidence>
<evidence type="ECO:0000313" key="7">
    <source>
        <dbReference type="Proteomes" id="UP000183376"/>
    </source>
</evidence>
<evidence type="ECO:0000256" key="2">
    <source>
        <dbReference type="ARBA" id="ARBA00022692"/>
    </source>
</evidence>
<keyword evidence="4 5" id="KW-0472">Membrane</keyword>
<dbReference type="EMBL" id="LT629701">
    <property type="protein sequence ID" value="SDM61718.1"/>
    <property type="molecule type" value="Genomic_DNA"/>
</dbReference>
<dbReference type="RefSeq" id="WP_030430593.1">
    <property type="nucleotide sequence ID" value="NZ_JOEF01000014.1"/>
</dbReference>
<keyword evidence="7" id="KW-1185">Reference proteome</keyword>
<protein>
    <submittedName>
        <fullName evidence="6">DoxX-like family protein</fullName>
    </submittedName>
</protein>
<dbReference type="InterPro" id="IPR032808">
    <property type="entry name" value="DoxX"/>
</dbReference>
<dbReference type="STRING" id="211114.SAMN04489726_2529"/>
<organism evidence="6 7">
    <name type="scientific">Allokutzneria albata</name>
    <name type="common">Kibdelosporangium albatum</name>
    <dbReference type="NCBI Taxonomy" id="211114"/>
    <lineage>
        <taxon>Bacteria</taxon>
        <taxon>Bacillati</taxon>
        <taxon>Actinomycetota</taxon>
        <taxon>Actinomycetes</taxon>
        <taxon>Pseudonocardiales</taxon>
        <taxon>Pseudonocardiaceae</taxon>
        <taxon>Allokutzneria</taxon>
    </lineage>
</organism>
<evidence type="ECO:0000256" key="1">
    <source>
        <dbReference type="ARBA" id="ARBA00004141"/>
    </source>
</evidence>